<dbReference type="AlphaFoldDB" id="A0A951UBR3"/>
<dbReference type="Gene3D" id="3.30.420.40">
    <property type="match status" value="2"/>
</dbReference>
<proteinExistence type="predicted"/>
<dbReference type="SUPFAM" id="SSF53067">
    <property type="entry name" value="Actin-like ATPase domain"/>
    <property type="match status" value="2"/>
</dbReference>
<evidence type="ECO:0000313" key="1">
    <source>
        <dbReference type="EMBL" id="MBW4547723.1"/>
    </source>
</evidence>
<dbReference type="PANTHER" id="PTHR42749">
    <property type="entry name" value="CELL SHAPE-DETERMINING PROTEIN MREB"/>
    <property type="match status" value="1"/>
</dbReference>
<evidence type="ECO:0000313" key="2">
    <source>
        <dbReference type="Proteomes" id="UP000753908"/>
    </source>
</evidence>
<gene>
    <name evidence="1" type="ORF">KME25_25260</name>
</gene>
<accession>A0A951UBR3</accession>
<comment type="caution">
    <text evidence="1">The sequence shown here is derived from an EMBL/GenBank/DDBJ whole genome shotgun (WGS) entry which is preliminary data.</text>
</comment>
<dbReference type="Gene3D" id="3.90.640.10">
    <property type="entry name" value="Actin, Chain A, domain 4"/>
    <property type="match status" value="1"/>
</dbReference>
<name>A0A951UBR3_9CYAN</name>
<protein>
    <submittedName>
        <fullName evidence="1">Uncharacterized protein</fullName>
    </submittedName>
</protein>
<dbReference type="InterPro" id="IPR043129">
    <property type="entry name" value="ATPase_NBD"/>
</dbReference>
<dbReference type="Proteomes" id="UP000753908">
    <property type="component" value="Unassembled WGS sequence"/>
</dbReference>
<sequence>MEVAIRNAVWYLGIDFGSTGISATLLNRSTAEQYPIYWSNELPMVNPQSATYRSGEGVFRLPAMTYSGSACRDISPEQLYYVQMPAAPIVVGSLASTLADKQPGIFLENFKPYLNLGIPYYCPRHYGWEPTVQLPNQQQVSLYWVRRTLQALFATLLPKGDSVDAAIKVGSVGLESEMLRDVLPQLEGVVLGTPAAWSDTYRLNLREAVLESGLVRHAEQIFFLEDAIAPILASLHTQSKDSSKHQSLKGGTLVINAGATTTEIALVDLPDNPKDLTYSDFTLCSLPYAGHFIDQDIVCQLLYPQLSEPQRQQLLQESDFELPLPGQPDLEKRDRLSVLLQNSPLGQALLKAAGYLKVILQHKEEFTLNVGNTQWSVKRLDLENRVVLPFTQQLGSELNKLLLKTGISEYGVYQAFCVGGTGVLAALQTWVRQRLPLATLIQDSDSSTGNWVAAGLASLPLYPLVLNRLQQQYSDYFLLSELLRAFSEPALDSGKYLYSLEEIMQQLERQGLNTGACYQRIVRLVEGQLPLGLVPSIENASWLAPASKQDLLYSADPTNTGIFEREEEQLYYPNFRQQQRLRQYLDIVLSGIHQKFEEPLIVKLGVADSSI</sequence>
<reference evidence="1" key="2">
    <citation type="journal article" date="2022" name="Microbiol. Resour. Announc.">
        <title>Metagenome Sequencing to Explore Phylogenomics of Terrestrial Cyanobacteria.</title>
        <authorList>
            <person name="Ward R.D."/>
            <person name="Stajich J.E."/>
            <person name="Johansen J.R."/>
            <person name="Huntemann M."/>
            <person name="Clum A."/>
            <person name="Foster B."/>
            <person name="Foster B."/>
            <person name="Roux S."/>
            <person name="Palaniappan K."/>
            <person name="Varghese N."/>
            <person name="Mukherjee S."/>
            <person name="Reddy T.B.K."/>
            <person name="Daum C."/>
            <person name="Copeland A."/>
            <person name="Chen I.A."/>
            <person name="Ivanova N.N."/>
            <person name="Kyrpides N.C."/>
            <person name="Shapiro N."/>
            <person name="Eloe-Fadrosh E.A."/>
            <person name="Pietrasiak N."/>
        </authorList>
    </citation>
    <scope>NUCLEOTIDE SEQUENCE</scope>
    <source>
        <strain evidence="1">CPER-KK1</strain>
    </source>
</reference>
<dbReference type="PANTHER" id="PTHR42749:SF1">
    <property type="entry name" value="CELL SHAPE-DETERMINING PROTEIN MREB"/>
    <property type="match status" value="1"/>
</dbReference>
<organism evidence="1 2">
    <name type="scientific">Symplocastrum torsivum CPER-KK1</name>
    <dbReference type="NCBI Taxonomy" id="450513"/>
    <lineage>
        <taxon>Bacteria</taxon>
        <taxon>Bacillati</taxon>
        <taxon>Cyanobacteriota</taxon>
        <taxon>Cyanophyceae</taxon>
        <taxon>Oscillatoriophycideae</taxon>
        <taxon>Oscillatoriales</taxon>
        <taxon>Microcoleaceae</taxon>
        <taxon>Symplocastrum</taxon>
    </lineage>
</organism>
<reference evidence="1" key="1">
    <citation type="submission" date="2021-05" db="EMBL/GenBank/DDBJ databases">
        <authorList>
            <person name="Pietrasiak N."/>
            <person name="Ward R."/>
            <person name="Stajich J.E."/>
            <person name="Kurbessoian T."/>
        </authorList>
    </citation>
    <scope>NUCLEOTIDE SEQUENCE</scope>
    <source>
        <strain evidence="1">CPER-KK1</strain>
    </source>
</reference>
<dbReference type="EMBL" id="JAHHIF010000047">
    <property type="protein sequence ID" value="MBW4547723.1"/>
    <property type="molecule type" value="Genomic_DNA"/>
</dbReference>